<feature type="domain" description="Tryptophan synthase beta chain-like PALP" evidence="10">
    <location>
        <begin position="6"/>
        <end position="211"/>
    </location>
</feature>
<evidence type="ECO:0000256" key="6">
    <source>
        <dbReference type="ARBA" id="ARBA00022679"/>
    </source>
</evidence>
<evidence type="ECO:0000256" key="5">
    <source>
        <dbReference type="ARBA" id="ARBA00022605"/>
    </source>
</evidence>
<sequence>MVAAAIIIVMPETMSVERRKLMKGYGAELILTPGADGMKGSIAKAEELVKEKGYFMPMQFENTENPNIHELTTGPEIIAAMNGISKSVDAFVAGVGTGGTLSGIGHALRRENPSTKIFALEPTESPLLKDGKTSKHGIQGIAAGFIPKNLDKDIYDDIITVSTDEAMATAREVAKNEGFLPGISAGANIHGAIEIAKKLGKGHAVVTVVPDGGDRYLSTALFNA</sequence>
<dbReference type="PANTHER" id="PTHR10314">
    <property type="entry name" value="CYSTATHIONINE BETA-SYNTHASE"/>
    <property type="match status" value="1"/>
</dbReference>
<evidence type="ECO:0000256" key="3">
    <source>
        <dbReference type="ARBA" id="ARBA00007103"/>
    </source>
</evidence>
<dbReference type="Proteomes" id="UP000267945">
    <property type="component" value="Chromosome"/>
</dbReference>
<dbReference type="CDD" id="cd01561">
    <property type="entry name" value="CBS_like"/>
    <property type="match status" value="1"/>
</dbReference>
<name>A0A3S8S9C1_LACHE</name>
<keyword evidence="8" id="KW-0198">Cysteine biosynthesis</keyword>
<proteinExistence type="inferred from homology"/>
<evidence type="ECO:0000256" key="8">
    <source>
        <dbReference type="ARBA" id="ARBA00023192"/>
    </source>
</evidence>
<keyword evidence="5" id="KW-0028">Amino-acid biosynthesis</keyword>
<comment type="pathway">
    <text evidence="2">Amino-acid biosynthesis; L-cysteine biosynthesis; L-cysteine from L-serine: step 2/2.</text>
</comment>
<dbReference type="EC" id="2.5.1.47" evidence="4"/>
<comment type="cofactor">
    <cofactor evidence="1">
        <name>pyridoxal 5'-phosphate</name>
        <dbReference type="ChEBI" id="CHEBI:597326"/>
    </cofactor>
</comment>
<organism evidence="11 12">
    <name type="scientific">Lactobacillus helveticus</name>
    <name type="common">Lactobacillus suntoryeus</name>
    <dbReference type="NCBI Taxonomy" id="1587"/>
    <lineage>
        <taxon>Bacteria</taxon>
        <taxon>Bacillati</taxon>
        <taxon>Bacillota</taxon>
        <taxon>Bacilli</taxon>
        <taxon>Lactobacillales</taxon>
        <taxon>Lactobacillaceae</taxon>
        <taxon>Lactobacillus</taxon>
    </lineage>
</organism>
<reference evidence="11 12" key="1">
    <citation type="submission" date="2017-02" db="EMBL/GenBank/DDBJ databases">
        <title>Complete genome sequence of Lactobacillus helveticus.</title>
        <authorList>
            <person name="Kim J.F."/>
            <person name="Chung Y."/>
            <person name="Kwak M."/>
        </authorList>
    </citation>
    <scope>NUCLEOTIDE SEQUENCE [LARGE SCALE GENOMIC DNA]</scope>
    <source>
        <strain evidence="11 12">LH5</strain>
    </source>
</reference>
<dbReference type="SUPFAM" id="SSF53686">
    <property type="entry name" value="Tryptophan synthase beta subunit-like PLP-dependent enzymes"/>
    <property type="match status" value="1"/>
</dbReference>
<dbReference type="Pfam" id="PF00291">
    <property type="entry name" value="PALP"/>
    <property type="match status" value="1"/>
</dbReference>
<evidence type="ECO:0000256" key="4">
    <source>
        <dbReference type="ARBA" id="ARBA00012681"/>
    </source>
</evidence>
<evidence type="ECO:0000313" key="11">
    <source>
        <dbReference type="EMBL" id="AZK90468.1"/>
    </source>
</evidence>
<dbReference type="FunFam" id="3.40.50.1100:FF:000006">
    <property type="entry name" value="Cysteine synthase"/>
    <property type="match status" value="1"/>
</dbReference>
<dbReference type="GO" id="GO:0004124">
    <property type="term" value="F:cysteine synthase activity"/>
    <property type="evidence" value="ECO:0007669"/>
    <property type="project" value="UniProtKB-EC"/>
</dbReference>
<dbReference type="AlphaFoldDB" id="A0A3S8S9C1"/>
<protein>
    <recommendedName>
        <fullName evidence="4">cysteine synthase</fullName>
        <ecNumber evidence="4">2.5.1.47</ecNumber>
    </recommendedName>
</protein>
<comment type="similarity">
    <text evidence="3">Belongs to the cysteine synthase/cystathionine beta-synthase family.</text>
</comment>
<dbReference type="InterPro" id="IPR001926">
    <property type="entry name" value="TrpB-like_PALP"/>
</dbReference>
<keyword evidence="7" id="KW-0663">Pyridoxal phosphate</keyword>
<gene>
    <name evidence="11" type="primary">cysK_1</name>
    <name evidence="11" type="ORF">LH5_00207</name>
</gene>
<evidence type="ECO:0000256" key="9">
    <source>
        <dbReference type="ARBA" id="ARBA00047931"/>
    </source>
</evidence>
<evidence type="ECO:0000256" key="1">
    <source>
        <dbReference type="ARBA" id="ARBA00001933"/>
    </source>
</evidence>
<evidence type="ECO:0000256" key="7">
    <source>
        <dbReference type="ARBA" id="ARBA00022898"/>
    </source>
</evidence>
<dbReference type="Gene3D" id="3.40.50.1100">
    <property type="match status" value="2"/>
</dbReference>
<evidence type="ECO:0000259" key="10">
    <source>
        <dbReference type="Pfam" id="PF00291"/>
    </source>
</evidence>
<comment type="catalytic activity">
    <reaction evidence="9">
        <text>O-acetyl-L-serine + hydrogen sulfide = L-cysteine + acetate</text>
        <dbReference type="Rhea" id="RHEA:14829"/>
        <dbReference type="ChEBI" id="CHEBI:29919"/>
        <dbReference type="ChEBI" id="CHEBI:30089"/>
        <dbReference type="ChEBI" id="CHEBI:35235"/>
        <dbReference type="ChEBI" id="CHEBI:58340"/>
        <dbReference type="EC" id="2.5.1.47"/>
    </reaction>
</comment>
<evidence type="ECO:0000256" key="2">
    <source>
        <dbReference type="ARBA" id="ARBA00004962"/>
    </source>
</evidence>
<evidence type="ECO:0000313" key="12">
    <source>
        <dbReference type="Proteomes" id="UP000267945"/>
    </source>
</evidence>
<dbReference type="InterPro" id="IPR036052">
    <property type="entry name" value="TrpB-like_PALP_sf"/>
</dbReference>
<dbReference type="EMBL" id="CP019581">
    <property type="protein sequence ID" value="AZK90468.1"/>
    <property type="molecule type" value="Genomic_DNA"/>
</dbReference>
<dbReference type="InterPro" id="IPR050214">
    <property type="entry name" value="Cys_Synth/Cystath_Beta-Synth"/>
</dbReference>
<keyword evidence="6 11" id="KW-0808">Transferase</keyword>
<accession>A0A3S8S9C1</accession>